<feature type="domain" description="RecX third three-helical" evidence="7">
    <location>
        <begin position="150"/>
        <end position="193"/>
    </location>
</feature>
<dbReference type="PANTHER" id="PTHR33602:SF1">
    <property type="entry name" value="REGULATORY PROTEIN RECX FAMILY PROTEIN"/>
    <property type="match status" value="1"/>
</dbReference>
<dbReference type="InterPro" id="IPR053925">
    <property type="entry name" value="RecX_HTH_3rd"/>
</dbReference>
<dbReference type="EMBL" id="JFHC01000052">
    <property type="protein sequence ID" value="KDR39750.1"/>
    <property type="molecule type" value="Genomic_DNA"/>
</dbReference>
<evidence type="ECO:0000256" key="3">
    <source>
        <dbReference type="ARBA" id="ARBA00018111"/>
    </source>
</evidence>
<dbReference type="AlphaFoldDB" id="A0A069PGP7"/>
<evidence type="ECO:0000313" key="9">
    <source>
        <dbReference type="Proteomes" id="UP000027466"/>
    </source>
</evidence>
<dbReference type="InterPro" id="IPR036388">
    <property type="entry name" value="WH-like_DNA-bd_sf"/>
</dbReference>
<comment type="similarity">
    <text evidence="2 5">Belongs to the RecX family.</text>
</comment>
<dbReference type="Proteomes" id="UP000027466">
    <property type="component" value="Unassembled WGS sequence"/>
</dbReference>
<evidence type="ECO:0000256" key="6">
    <source>
        <dbReference type="SAM" id="MobiDB-lite"/>
    </source>
</evidence>
<dbReference type="GO" id="GO:0005737">
    <property type="term" value="C:cytoplasm"/>
    <property type="evidence" value="ECO:0007669"/>
    <property type="project" value="UniProtKB-SubCell"/>
</dbReference>
<sequence length="207" mass="22304">MPASAASARHAVSPAGSADSGESIYSRSSETRRGTRNAGPAHSSSSEAKASKRPQRSLKGRALGYLSRREYSRAELSRKLVPFVEEADSLETLLDTLEREGWLSNERFVESVVHRRAGRMGASRIVDELKRHAVGDALIKQTGEKLSGTEIARAKAVWSRKYGTPPANPAERAKQSRFLAARGFSGGTIAKVLKGSDDDPGIDPGDE</sequence>
<organism evidence="8 9">
    <name type="scientific">Caballeronia glathei</name>
    <dbReference type="NCBI Taxonomy" id="60547"/>
    <lineage>
        <taxon>Bacteria</taxon>
        <taxon>Pseudomonadati</taxon>
        <taxon>Pseudomonadota</taxon>
        <taxon>Betaproteobacteria</taxon>
        <taxon>Burkholderiales</taxon>
        <taxon>Burkholderiaceae</taxon>
        <taxon>Caballeronia</taxon>
    </lineage>
</organism>
<proteinExistence type="inferred from homology"/>
<keyword evidence="4 5" id="KW-0963">Cytoplasm</keyword>
<evidence type="ECO:0000313" key="8">
    <source>
        <dbReference type="EMBL" id="KDR39750.1"/>
    </source>
</evidence>
<dbReference type="Pfam" id="PF21981">
    <property type="entry name" value="RecX_HTH3"/>
    <property type="match status" value="1"/>
</dbReference>
<evidence type="ECO:0000256" key="2">
    <source>
        <dbReference type="ARBA" id="ARBA00009695"/>
    </source>
</evidence>
<evidence type="ECO:0000256" key="4">
    <source>
        <dbReference type="ARBA" id="ARBA00022490"/>
    </source>
</evidence>
<dbReference type="HAMAP" id="MF_01114">
    <property type="entry name" value="RecX"/>
    <property type="match status" value="1"/>
</dbReference>
<reference evidence="8 9" key="1">
    <citation type="submission" date="2014-03" db="EMBL/GenBank/DDBJ databases">
        <title>Draft Genome Sequences of Four Burkholderia Strains.</title>
        <authorList>
            <person name="Liu X.Y."/>
            <person name="Li C.X."/>
            <person name="Xu J.H."/>
        </authorList>
    </citation>
    <scope>NUCLEOTIDE SEQUENCE [LARGE SCALE GENOMIC DNA]</scope>
    <source>
        <strain evidence="8 9">DSM 50014</strain>
    </source>
</reference>
<evidence type="ECO:0000259" key="7">
    <source>
        <dbReference type="Pfam" id="PF21981"/>
    </source>
</evidence>
<keyword evidence="9" id="KW-1185">Reference proteome</keyword>
<comment type="function">
    <text evidence="5">Modulates RecA activity.</text>
</comment>
<evidence type="ECO:0000256" key="5">
    <source>
        <dbReference type="HAMAP-Rule" id="MF_01114"/>
    </source>
</evidence>
<dbReference type="PANTHER" id="PTHR33602">
    <property type="entry name" value="REGULATORY PROTEIN RECX FAMILY PROTEIN"/>
    <property type="match status" value="1"/>
</dbReference>
<dbReference type="RefSeq" id="WP_306434272.1">
    <property type="nucleotide sequence ID" value="NZ_CADFFX010000032.1"/>
</dbReference>
<comment type="subcellular location">
    <subcellularLocation>
        <location evidence="1 5">Cytoplasm</location>
    </subcellularLocation>
</comment>
<dbReference type="STRING" id="60547.GCA_000751215_06823"/>
<dbReference type="NCBIfam" id="NF001055">
    <property type="entry name" value="PRK00117.2-5"/>
    <property type="match status" value="1"/>
</dbReference>
<gene>
    <name evidence="5 8" type="primary">recX</name>
    <name evidence="8" type="ORF">BG61_30160</name>
</gene>
<name>A0A069PGP7_9BURK</name>
<feature type="region of interest" description="Disordered" evidence="6">
    <location>
        <begin position="1"/>
        <end position="62"/>
    </location>
</feature>
<dbReference type="InterPro" id="IPR003783">
    <property type="entry name" value="Regulatory_RecX"/>
</dbReference>
<dbReference type="GO" id="GO:0006282">
    <property type="term" value="P:regulation of DNA repair"/>
    <property type="evidence" value="ECO:0007669"/>
    <property type="project" value="UniProtKB-UniRule"/>
</dbReference>
<dbReference type="Gene3D" id="1.10.10.10">
    <property type="entry name" value="Winged helix-like DNA-binding domain superfamily/Winged helix DNA-binding domain"/>
    <property type="match status" value="2"/>
</dbReference>
<evidence type="ECO:0000256" key="1">
    <source>
        <dbReference type="ARBA" id="ARBA00004496"/>
    </source>
</evidence>
<protein>
    <recommendedName>
        <fullName evidence="3 5">Regulatory protein RecX</fullName>
    </recommendedName>
</protein>
<comment type="caution">
    <text evidence="8">The sequence shown here is derived from an EMBL/GenBank/DDBJ whole genome shotgun (WGS) entry which is preliminary data.</text>
</comment>
<accession>A0A069PGP7</accession>